<dbReference type="Proteomes" id="UP000004994">
    <property type="component" value="Chromosome 11"/>
</dbReference>
<protein>
    <submittedName>
        <fullName evidence="1">Uncharacterized protein</fullName>
    </submittedName>
</protein>
<reference evidence="1" key="1">
    <citation type="journal article" date="2012" name="Nature">
        <title>The tomato genome sequence provides insights into fleshy fruit evolution.</title>
        <authorList>
            <consortium name="Tomato Genome Consortium"/>
        </authorList>
    </citation>
    <scope>NUCLEOTIDE SEQUENCE [LARGE SCALE GENOMIC DNA]</scope>
    <source>
        <strain evidence="1">cv. Heinz 1706</strain>
    </source>
</reference>
<name>A0A3Q7ITN4_SOLLC</name>
<dbReference type="AlphaFoldDB" id="A0A3Q7ITN4"/>
<organism evidence="1">
    <name type="scientific">Solanum lycopersicum</name>
    <name type="common">Tomato</name>
    <name type="synonym">Lycopersicon esculentum</name>
    <dbReference type="NCBI Taxonomy" id="4081"/>
    <lineage>
        <taxon>Eukaryota</taxon>
        <taxon>Viridiplantae</taxon>
        <taxon>Streptophyta</taxon>
        <taxon>Embryophyta</taxon>
        <taxon>Tracheophyta</taxon>
        <taxon>Spermatophyta</taxon>
        <taxon>Magnoliopsida</taxon>
        <taxon>eudicotyledons</taxon>
        <taxon>Gunneridae</taxon>
        <taxon>Pentapetalae</taxon>
        <taxon>asterids</taxon>
        <taxon>lamiids</taxon>
        <taxon>Solanales</taxon>
        <taxon>Solanaceae</taxon>
        <taxon>Solanoideae</taxon>
        <taxon>Solaneae</taxon>
        <taxon>Solanum</taxon>
        <taxon>Solanum subgen. Lycopersicon</taxon>
    </lineage>
</organism>
<keyword evidence="2" id="KW-1185">Reference proteome</keyword>
<proteinExistence type="predicted"/>
<dbReference type="EnsemblPlants" id="Solyc11g020240.1.1">
    <property type="protein sequence ID" value="Solyc11g020240.1.1.1"/>
    <property type="gene ID" value="Solyc11g020240.1"/>
</dbReference>
<evidence type="ECO:0000313" key="1">
    <source>
        <dbReference type="EnsemblPlants" id="Solyc11g020240.1.1.1"/>
    </source>
</evidence>
<dbReference type="Gramene" id="Solyc11g020240.1.1">
    <property type="protein sequence ID" value="Solyc11g020240.1.1.1"/>
    <property type="gene ID" value="Solyc11g020240.1"/>
</dbReference>
<evidence type="ECO:0000313" key="2">
    <source>
        <dbReference type="Proteomes" id="UP000004994"/>
    </source>
</evidence>
<accession>A0A3Q7ITN4</accession>
<dbReference type="PaxDb" id="4081-Solyc11g020240.1.1"/>
<sequence>MISMFAKPKIFSLVPILVQLFKVSVNHNSFKLSISYTQTILSNTKSSYYHSKKVGNYN</sequence>
<reference evidence="1" key="2">
    <citation type="submission" date="2019-01" db="UniProtKB">
        <authorList>
            <consortium name="EnsemblPlants"/>
        </authorList>
    </citation>
    <scope>IDENTIFICATION</scope>
    <source>
        <strain evidence="1">cv. Heinz 1706</strain>
    </source>
</reference>
<dbReference type="InParanoid" id="A0A3Q7ITN4"/>